<evidence type="ECO:0000313" key="2">
    <source>
        <dbReference type="EnsemblMetazoa" id="GPAI044806-PA"/>
    </source>
</evidence>
<evidence type="ECO:0000313" key="3">
    <source>
        <dbReference type="Proteomes" id="UP000092445"/>
    </source>
</evidence>
<keyword evidence="1" id="KW-0472">Membrane</keyword>
<dbReference type="Proteomes" id="UP000092445">
    <property type="component" value="Unassembled WGS sequence"/>
</dbReference>
<keyword evidence="1" id="KW-1133">Transmembrane helix</keyword>
<dbReference type="VEuPathDB" id="VectorBase:GPAI044806"/>
<keyword evidence="3" id="KW-1185">Reference proteome</keyword>
<keyword evidence="1" id="KW-0812">Transmembrane</keyword>
<reference evidence="3" key="1">
    <citation type="submission" date="2014-03" db="EMBL/GenBank/DDBJ databases">
        <authorList>
            <person name="Aksoy S."/>
            <person name="Warren W."/>
            <person name="Wilson R.K."/>
        </authorList>
    </citation>
    <scope>NUCLEOTIDE SEQUENCE [LARGE SCALE GENOMIC DNA]</scope>
    <source>
        <strain evidence="3">IAEA</strain>
    </source>
</reference>
<reference evidence="2" key="2">
    <citation type="submission" date="2020-05" db="UniProtKB">
        <authorList>
            <consortium name="EnsemblMetazoa"/>
        </authorList>
    </citation>
    <scope>IDENTIFICATION</scope>
    <source>
        <strain evidence="2">IAEA</strain>
    </source>
</reference>
<accession>A0A1B0AG86</accession>
<protein>
    <submittedName>
        <fullName evidence="2">Uncharacterized protein</fullName>
    </submittedName>
</protein>
<feature type="transmembrane region" description="Helical" evidence="1">
    <location>
        <begin position="110"/>
        <end position="130"/>
    </location>
</feature>
<proteinExistence type="predicted"/>
<dbReference type="EnsemblMetazoa" id="GPAI044806-RA">
    <property type="protein sequence ID" value="GPAI044806-PA"/>
    <property type="gene ID" value="GPAI044806"/>
</dbReference>
<sequence>MIIQDDRQRTTLVFSDEQENFLIICIYTTYTSKRLRFVGTNVKPAAFPPLLPTPLFTTVNCEAEELLFKVPIMLTGFVCDFELMFALVKAMDIVLAELASVILMPTPPTSSSLLLLLFAGLLMTFVLDILQETLFRLLTTDVKVITSLDGSDLIGAVAINCNFFEANTVSVRQELIAVVPTTTSEELLSITTLGARVKGVSHNGDNDDNLLIPDKGSEDDP</sequence>
<evidence type="ECO:0000256" key="1">
    <source>
        <dbReference type="SAM" id="Phobius"/>
    </source>
</evidence>
<name>A0A1B0AG86_GLOPL</name>
<dbReference type="AlphaFoldDB" id="A0A1B0AG86"/>
<organism evidence="2 3">
    <name type="scientific">Glossina pallidipes</name>
    <name type="common">Tsetse fly</name>
    <dbReference type="NCBI Taxonomy" id="7398"/>
    <lineage>
        <taxon>Eukaryota</taxon>
        <taxon>Metazoa</taxon>
        <taxon>Ecdysozoa</taxon>
        <taxon>Arthropoda</taxon>
        <taxon>Hexapoda</taxon>
        <taxon>Insecta</taxon>
        <taxon>Pterygota</taxon>
        <taxon>Neoptera</taxon>
        <taxon>Endopterygota</taxon>
        <taxon>Diptera</taxon>
        <taxon>Brachycera</taxon>
        <taxon>Muscomorpha</taxon>
        <taxon>Hippoboscoidea</taxon>
        <taxon>Glossinidae</taxon>
        <taxon>Glossina</taxon>
    </lineage>
</organism>